<dbReference type="AlphaFoldDB" id="A0AAV7DX05"/>
<evidence type="ECO:0000256" key="1">
    <source>
        <dbReference type="SAM" id="MobiDB-lite"/>
    </source>
</evidence>
<feature type="region of interest" description="Disordered" evidence="1">
    <location>
        <begin position="16"/>
        <end position="53"/>
    </location>
</feature>
<accession>A0AAV7DX05</accession>
<feature type="compositionally biased region" description="Basic and acidic residues" evidence="1">
    <location>
        <begin position="16"/>
        <end position="46"/>
    </location>
</feature>
<comment type="caution">
    <text evidence="2">The sequence shown here is derived from an EMBL/GenBank/DDBJ whole genome shotgun (WGS) entry which is preliminary data.</text>
</comment>
<gene>
    <name evidence="2" type="ORF">H6P81_020969</name>
</gene>
<name>A0AAV7DX05_ARIFI</name>
<organism evidence="2 3">
    <name type="scientific">Aristolochia fimbriata</name>
    <name type="common">White veined hardy Dutchman's pipe vine</name>
    <dbReference type="NCBI Taxonomy" id="158543"/>
    <lineage>
        <taxon>Eukaryota</taxon>
        <taxon>Viridiplantae</taxon>
        <taxon>Streptophyta</taxon>
        <taxon>Embryophyta</taxon>
        <taxon>Tracheophyta</taxon>
        <taxon>Spermatophyta</taxon>
        <taxon>Magnoliopsida</taxon>
        <taxon>Magnoliidae</taxon>
        <taxon>Piperales</taxon>
        <taxon>Aristolochiaceae</taxon>
        <taxon>Aristolochia</taxon>
    </lineage>
</organism>
<reference evidence="2 3" key="1">
    <citation type="submission" date="2021-07" db="EMBL/GenBank/DDBJ databases">
        <title>The Aristolochia fimbriata genome: insights into angiosperm evolution, floral development and chemical biosynthesis.</title>
        <authorList>
            <person name="Jiao Y."/>
        </authorList>
    </citation>
    <scope>NUCLEOTIDE SEQUENCE [LARGE SCALE GENOMIC DNA]</scope>
    <source>
        <strain evidence="2">IBCAS-2021</strain>
        <tissue evidence="2">Leaf</tissue>
    </source>
</reference>
<evidence type="ECO:0000313" key="2">
    <source>
        <dbReference type="EMBL" id="KAG9440804.1"/>
    </source>
</evidence>
<evidence type="ECO:0000313" key="3">
    <source>
        <dbReference type="Proteomes" id="UP000825729"/>
    </source>
</evidence>
<sequence>MSGLVESWRGELVRFMKKEKRRGRDPTSEEKATHRAAEEPRRESHPVEAGTRRVSLSEATLCLLMDRFAPS</sequence>
<proteinExistence type="predicted"/>
<dbReference type="EMBL" id="JAINDJ010000008">
    <property type="protein sequence ID" value="KAG9440804.1"/>
    <property type="molecule type" value="Genomic_DNA"/>
</dbReference>
<dbReference type="Proteomes" id="UP000825729">
    <property type="component" value="Unassembled WGS sequence"/>
</dbReference>
<keyword evidence="3" id="KW-1185">Reference proteome</keyword>
<dbReference type="PANTHER" id="PTHR36346">
    <property type="entry name" value="EXPRESSED PROTEIN"/>
    <property type="match status" value="1"/>
</dbReference>
<protein>
    <submittedName>
        <fullName evidence="2">Uncharacterized protein</fullName>
    </submittedName>
</protein>
<dbReference type="PANTHER" id="PTHR36346:SF2">
    <property type="entry name" value="EXPRESSED PROTEIN"/>
    <property type="match status" value="1"/>
</dbReference>